<accession>X1EAY1</accession>
<name>X1EAY1_9ZZZZ</name>
<gene>
    <name evidence="1" type="ORF">S01H4_57049</name>
</gene>
<dbReference type="EMBL" id="BART01033139">
    <property type="protein sequence ID" value="GAH17495.1"/>
    <property type="molecule type" value="Genomic_DNA"/>
</dbReference>
<protein>
    <submittedName>
        <fullName evidence="1">Uncharacterized protein</fullName>
    </submittedName>
</protein>
<sequence length="33" mass="3605">GGIKTRPQEKPNFFGHKLMSAWGQVSKVNGGTF</sequence>
<proteinExistence type="predicted"/>
<evidence type="ECO:0000313" key="1">
    <source>
        <dbReference type="EMBL" id="GAH17495.1"/>
    </source>
</evidence>
<organism evidence="1">
    <name type="scientific">marine sediment metagenome</name>
    <dbReference type="NCBI Taxonomy" id="412755"/>
    <lineage>
        <taxon>unclassified sequences</taxon>
        <taxon>metagenomes</taxon>
        <taxon>ecological metagenomes</taxon>
    </lineage>
</organism>
<dbReference type="AlphaFoldDB" id="X1EAY1"/>
<feature type="non-terminal residue" evidence="1">
    <location>
        <position position="1"/>
    </location>
</feature>
<reference evidence="1" key="1">
    <citation type="journal article" date="2014" name="Front. Microbiol.">
        <title>High frequency of phylogenetically diverse reductive dehalogenase-homologous genes in deep subseafloor sedimentary metagenomes.</title>
        <authorList>
            <person name="Kawai M."/>
            <person name="Futagami T."/>
            <person name="Toyoda A."/>
            <person name="Takaki Y."/>
            <person name="Nishi S."/>
            <person name="Hori S."/>
            <person name="Arai W."/>
            <person name="Tsubouchi T."/>
            <person name="Morono Y."/>
            <person name="Uchiyama I."/>
            <person name="Ito T."/>
            <person name="Fujiyama A."/>
            <person name="Inagaki F."/>
            <person name="Takami H."/>
        </authorList>
    </citation>
    <scope>NUCLEOTIDE SEQUENCE</scope>
    <source>
        <strain evidence="1">Expedition CK06-06</strain>
    </source>
</reference>
<comment type="caution">
    <text evidence="1">The sequence shown here is derived from an EMBL/GenBank/DDBJ whole genome shotgun (WGS) entry which is preliminary data.</text>
</comment>